<evidence type="ECO:0000256" key="3">
    <source>
        <dbReference type="ARBA" id="ARBA00022692"/>
    </source>
</evidence>
<evidence type="ECO:0000259" key="7">
    <source>
        <dbReference type="Pfam" id="PF02687"/>
    </source>
</evidence>
<keyword evidence="9" id="KW-0067">ATP-binding</keyword>
<dbReference type="Proteomes" id="UP000030652">
    <property type="component" value="Unassembled WGS sequence"/>
</dbReference>
<dbReference type="InterPro" id="IPR025857">
    <property type="entry name" value="MacB_PCD"/>
</dbReference>
<dbReference type="PATRIC" id="fig|237368.3.peg.3065"/>
<dbReference type="AlphaFoldDB" id="A0A0B0EJX8"/>
<evidence type="ECO:0000256" key="2">
    <source>
        <dbReference type="ARBA" id="ARBA00022475"/>
    </source>
</evidence>
<feature type="domain" description="MacB-like periplasmic core" evidence="8">
    <location>
        <begin position="19"/>
        <end position="226"/>
    </location>
</feature>
<keyword evidence="9" id="KW-0547">Nucleotide-binding</keyword>
<dbReference type="Pfam" id="PF02687">
    <property type="entry name" value="FtsX"/>
    <property type="match status" value="1"/>
</dbReference>
<evidence type="ECO:0000256" key="4">
    <source>
        <dbReference type="ARBA" id="ARBA00022989"/>
    </source>
</evidence>
<feature type="transmembrane region" description="Helical" evidence="6">
    <location>
        <begin position="353"/>
        <end position="374"/>
    </location>
</feature>
<organism evidence="9 10">
    <name type="scientific">Candidatus Scalindua brodae</name>
    <dbReference type="NCBI Taxonomy" id="237368"/>
    <lineage>
        <taxon>Bacteria</taxon>
        <taxon>Pseudomonadati</taxon>
        <taxon>Planctomycetota</taxon>
        <taxon>Candidatus Brocadiia</taxon>
        <taxon>Candidatus Brocadiales</taxon>
        <taxon>Candidatus Scalinduaceae</taxon>
        <taxon>Candidatus Scalindua</taxon>
    </lineage>
</organism>
<evidence type="ECO:0000256" key="6">
    <source>
        <dbReference type="SAM" id="Phobius"/>
    </source>
</evidence>
<proteinExistence type="predicted"/>
<evidence type="ECO:0000313" key="9">
    <source>
        <dbReference type="EMBL" id="KHE91423.1"/>
    </source>
</evidence>
<gene>
    <name evidence="9" type="ORF">SCABRO_02826</name>
</gene>
<feature type="domain" description="ABC3 transporter permease C-terminal" evidence="7">
    <location>
        <begin position="260"/>
        <end position="381"/>
    </location>
</feature>
<reference evidence="9 10" key="1">
    <citation type="submission" date="2014-10" db="EMBL/GenBank/DDBJ databases">
        <title>Draft genome of anammox bacterium scalindua brodae, obtained using differential coverage binning of sequence data from two enrichment reactors.</title>
        <authorList>
            <person name="Speth D.R."/>
            <person name="Russ L."/>
            <person name="Kartal B."/>
            <person name="Op den Camp H.J."/>
            <person name="Dutilh B.E."/>
            <person name="Jetten M.S."/>
        </authorList>
    </citation>
    <scope>NUCLEOTIDE SEQUENCE [LARGE SCALE GENOMIC DNA]</scope>
    <source>
        <strain evidence="9">RU1</strain>
    </source>
</reference>
<keyword evidence="3 6" id="KW-0812">Transmembrane</keyword>
<dbReference type="InterPro" id="IPR050250">
    <property type="entry name" value="Macrolide_Exporter_MacB"/>
</dbReference>
<evidence type="ECO:0000256" key="1">
    <source>
        <dbReference type="ARBA" id="ARBA00004651"/>
    </source>
</evidence>
<evidence type="ECO:0000256" key="5">
    <source>
        <dbReference type="ARBA" id="ARBA00023136"/>
    </source>
</evidence>
<sequence>MGLLFFYSLRNLLTRRLTTILTALGMALVVFVFASIIMLAEGLKKTLVETGSSGNVVILRKSAETEVQSRIDRDQASILETLPEIALGEDGQRLIAKELLVLITMQKKNSDGIANVIIRGIGKHSFSLRPQVKLITGRMPRWGTSEIVVGQSVAKRFKNTGLQRTLSFATRSWNIVGVFDAGDTGFSSEIWGDADQLMQSFRRQTYSSVILRLRNPNLFQGLKKRISNDPRFTLGVMREKDYYLKQSETMATFLRILGISLTLIFSIGAVVGAMITMFAAVANRTAEIGTLRALGFQRKSILFAFLLESLILGFFGGCAGLLFASLLQFLTVSTMNFQTFSELAFRFSITPGIIIKSMAFSIFMGFAGGLLPAFRASRMNIVDSLREV</sequence>
<dbReference type="Pfam" id="PF12704">
    <property type="entry name" value="MacB_PCD"/>
    <property type="match status" value="1"/>
</dbReference>
<accession>A0A0B0EJX8</accession>
<evidence type="ECO:0000259" key="8">
    <source>
        <dbReference type="Pfam" id="PF12704"/>
    </source>
</evidence>
<feature type="transmembrane region" description="Helical" evidence="6">
    <location>
        <begin position="253"/>
        <end position="281"/>
    </location>
</feature>
<feature type="transmembrane region" description="Helical" evidence="6">
    <location>
        <begin position="20"/>
        <end position="40"/>
    </location>
</feature>
<feature type="transmembrane region" description="Helical" evidence="6">
    <location>
        <begin position="301"/>
        <end position="332"/>
    </location>
</feature>
<dbReference type="eggNOG" id="COG0577">
    <property type="taxonomic scope" value="Bacteria"/>
</dbReference>
<comment type="caution">
    <text evidence="9">The sequence shown here is derived from an EMBL/GenBank/DDBJ whole genome shotgun (WGS) entry which is preliminary data.</text>
</comment>
<name>A0A0B0EJX8_9BACT</name>
<keyword evidence="2" id="KW-1003">Cell membrane</keyword>
<dbReference type="InterPro" id="IPR003838">
    <property type="entry name" value="ABC3_permease_C"/>
</dbReference>
<comment type="subcellular location">
    <subcellularLocation>
        <location evidence="1">Cell membrane</location>
        <topology evidence="1">Multi-pass membrane protein</topology>
    </subcellularLocation>
</comment>
<evidence type="ECO:0000313" key="10">
    <source>
        <dbReference type="Proteomes" id="UP000030652"/>
    </source>
</evidence>
<protein>
    <submittedName>
        <fullName evidence="9">ABC-type transport system ATP-binding protein</fullName>
    </submittedName>
</protein>
<dbReference type="PANTHER" id="PTHR30572:SF15">
    <property type="entry name" value="ABC TRANSPORTER PERMEASE"/>
    <property type="match status" value="1"/>
</dbReference>
<keyword evidence="5 6" id="KW-0472">Membrane</keyword>
<keyword evidence="4 6" id="KW-1133">Transmembrane helix</keyword>
<dbReference type="GO" id="GO:0022857">
    <property type="term" value="F:transmembrane transporter activity"/>
    <property type="evidence" value="ECO:0007669"/>
    <property type="project" value="TreeGrafter"/>
</dbReference>
<dbReference type="GO" id="GO:0005886">
    <property type="term" value="C:plasma membrane"/>
    <property type="evidence" value="ECO:0007669"/>
    <property type="project" value="UniProtKB-SubCell"/>
</dbReference>
<dbReference type="EMBL" id="JRYO01000197">
    <property type="protein sequence ID" value="KHE91423.1"/>
    <property type="molecule type" value="Genomic_DNA"/>
</dbReference>
<dbReference type="PANTHER" id="PTHR30572">
    <property type="entry name" value="MEMBRANE COMPONENT OF TRANSPORTER-RELATED"/>
    <property type="match status" value="1"/>
</dbReference>
<dbReference type="GO" id="GO:0005524">
    <property type="term" value="F:ATP binding"/>
    <property type="evidence" value="ECO:0007669"/>
    <property type="project" value="UniProtKB-KW"/>
</dbReference>